<name>A0A2W2DGJ1_9ACTN</name>
<protein>
    <recommendedName>
        <fullName evidence="3">Secreted protein/lipoprotein</fullName>
    </recommendedName>
</protein>
<evidence type="ECO:0000313" key="2">
    <source>
        <dbReference type="Proteomes" id="UP000248924"/>
    </source>
</evidence>
<accession>A0A2W2DGJ1</accession>
<evidence type="ECO:0000313" key="1">
    <source>
        <dbReference type="EMBL" id="PZG09561.1"/>
    </source>
</evidence>
<dbReference type="OrthoDB" id="3621142at2"/>
<proteinExistence type="predicted"/>
<gene>
    <name evidence="1" type="ORF">C1I95_28895</name>
</gene>
<comment type="caution">
    <text evidence="1">The sequence shown here is derived from an EMBL/GenBank/DDBJ whole genome shotgun (WGS) entry which is preliminary data.</text>
</comment>
<dbReference type="EMBL" id="POTY01000266">
    <property type="protein sequence ID" value="PZG09561.1"/>
    <property type="molecule type" value="Genomic_DNA"/>
</dbReference>
<evidence type="ECO:0008006" key="3">
    <source>
        <dbReference type="Google" id="ProtNLM"/>
    </source>
</evidence>
<dbReference type="Proteomes" id="UP000248924">
    <property type="component" value="Unassembled WGS sequence"/>
</dbReference>
<sequence length="122" mass="12925">MWQAYAKAGLTADPQEPELAQHATDRALSTLQTGLTRLREDGNVIKGDYRSDPRVIATTPATTPSAVTVQDCMDTTRFLTYTAAGVLADDIPGGRRAVRATVIQNGGGWKVSSFGVQAVGTC</sequence>
<reference evidence="1 2" key="1">
    <citation type="submission" date="2018-01" db="EMBL/GenBank/DDBJ databases">
        <title>Draft genome sequence of Jishengella sp. NA12.</title>
        <authorList>
            <person name="Sahin N."/>
            <person name="Ay H."/>
            <person name="Saygin H."/>
        </authorList>
    </citation>
    <scope>NUCLEOTIDE SEQUENCE [LARGE SCALE GENOMIC DNA]</scope>
    <source>
        <strain evidence="1 2">NA12</strain>
    </source>
</reference>
<organism evidence="1 2">
    <name type="scientific">Micromonospora craterilacus</name>
    <dbReference type="NCBI Taxonomy" id="1655439"/>
    <lineage>
        <taxon>Bacteria</taxon>
        <taxon>Bacillati</taxon>
        <taxon>Actinomycetota</taxon>
        <taxon>Actinomycetes</taxon>
        <taxon>Micromonosporales</taxon>
        <taxon>Micromonosporaceae</taxon>
        <taxon>Micromonospora</taxon>
    </lineage>
</organism>
<dbReference type="AlphaFoldDB" id="A0A2W2DGJ1"/>
<keyword evidence="2" id="KW-1185">Reference proteome</keyword>